<dbReference type="CDD" id="cd00077">
    <property type="entry name" value="HDc"/>
    <property type="match status" value="1"/>
</dbReference>
<dbReference type="InterPro" id="IPR006675">
    <property type="entry name" value="HDIG_dom"/>
</dbReference>
<evidence type="ECO:0000313" key="2">
    <source>
        <dbReference type="EMBL" id="QNO14392.1"/>
    </source>
</evidence>
<protein>
    <submittedName>
        <fullName evidence="2">HD domain-containing protein</fullName>
    </submittedName>
</protein>
<dbReference type="Proteomes" id="UP000516160">
    <property type="component" value="Chromosome"/>
</dbReference>
<dbReference type="AlphaFoldDB" id="A0A7G9W6T0"/>
<dbReference type="InterPro" id="IPR003607">
    <property type="entry name" value="HD/PDEase_dom"/>
</dbReference>
<evidence type="ECO:0000259" key="1">
    <source>
        <dbReference type="Pfam" id="PF01966"/>
    </source>
</evidence>
<dbReference type="Pfam" id="PF01966">
    <property type="entry name" value="HD"/>
    <property type="match status" value="1"/>
</dbReference>
<sequence>MTQRITQFIKSITARITKEDYELMNKYLGDQKRLKELFLLLPVFEQRHCIDVAQTIQKQFSEQLNEEQKHTIMQAALLHDLGKLNMGLNPVTKSVAVIFDKINRQSAMRLTGKMKFMNGYYNHPEIGAEILKQCNVQEEIIYLVRHHHQDQGSNYNNLLNILMEADELN</sequence>
<dbReference type="EMBL" id="CP058559">
    <property type="protein sequence ID" value="QNO14392.1"/>
    <property type="molecule type" value="Genomic_DNA"/>
</dbReference>
<evidence type="ECO:0000313" key="3">
    <source>
        <dbReference type="Proteomes" id="UP000516160"/>
    </source>
</evidence>
<dbReference type="NCBIfam" id="TIGR00277">
    <property type="entry name" value="HDIG"/>
    <property type="match status" value="1"/>
</dbReference>
<dbReference type="InterPro" id="IPR006674">
    <property type="entry name" value="HD_domain"/>
</dbReference>
<dbReference type="KEGG" id="acae:HYG86_06205"/>
<accession>A0A7G9W6T0</accession>
<name>A0A7G9W6T0_ALKCA</name>
<feature type="domain" description="HD" evidence="1">
    <location>
        <begin position="48"/>
        <end position="168"/>
    </location>
</feature>
<dbReference type="Gene3D" id="1.10.3210.10">
    <property type="entry name" value="Hypothetical protein af1432"/>
    <property type="match status" value="1"/>
</dbReference>
<proteinExistence type="predicted"/>
<gene>
    <name evidence="2" type="ORF">HYG86_06205</name>
</gene>
<dbReference type="RefSeq" id="WP_213168042.1">
    <property type="nucleotide sequence ID" value="NZ_CP058559.1"/>
</dbReference>
<keyword evidence="3" id="KW-1185">Reference proteome</keyword>
<organism evidence="2 3">
    <name type="scientific">Alkalicella caledoniensis</name>
    <dbReference type="NCBI Taxonomy" id="2731377"/>
    <lineage>
        <taxon>Bacteria</taxon>
        <taxon>Bacillati</taxon>
        <taxon>Bacillota</taxon>
        <taxon>Clostridia</taxon>
        <taxon>Eubacteriales</taxon>
        <taxon>Proteinivoracaceae</taxon>
        <taxon>Alkalicella</taxon>
    </lineage>
</organism>
<reference evidence="2 3" key="1">
    <citation type="submission" date="2020-07" db="EMBL/GenBank/DDBJ databases">
        <title>Alkalicella. sp. LB2 genome.</title>
        <authorList>
            <person name="Postec A."/>
            <person name="Quemeneur M."/>
        </authorList>
    </citation>
    <scope>NUCLEOTIDE SEQUENCE [LARGE SCALE GENOMIC DNA]</scope>
    <source>
        <strain evidence="2 3">LB2</strain>
    </source>
</reference>
<dbReference type="SUPFAM" id="SSF109604">
    <property type="entry name" value="HD-domain/PDEase-like"/>
    <property type="match status" value="1"/>
</dbReference>